<evidence type="ECO:0000256" key="1">
    <source>
        <dbReference type="SAM" id="MobiDB-lite"/>
    </source>
</evidence>
<protein>
    <recommendedName>
        <fullName evidence="4">Tail assembly chaperone</fullName>
    </recommendedName>
</protein>
<sequence length="195" mass="20477">MAKKPRTDNSGSAKSTKSTKAPDFTNPDEATADDAVKAPGSGDQGEGGNTPDDPSVTEATEGAAGESQPGAGDGDDSDAGTGDPAKDPDKDEVERPPFGDVVEISVPLCDPVSAGDAGILKRVKVEIRFTQWRDNTHARQQMALGHLYSGLMQTHARLANGKRVASTADVFKWMLERLADEIDPDGKVEGDGEEN</sequence>
<dbReference type="EMBL" id="NVVJ01000101">
    <property type="protein sequence ID" value="PCJ18316.1"/>
    <property type="molecule type" value="Genomic_DNA"/>
</dbReference>
<accession>A0A2A5AHI1</accession>
<evidence type="ECO:0008006" key="4">
    <source>
        <dbReference type="Google" id="ProtNLM"/>
    </source>
</evidence>
<proteinExistence type="predicted"/>
<comment type="caution">
    <text evidence="2">The sequence shown here is derived from an EMBL/GenBank/DDBJ whole genome shotgun (WGS) entry which is preliminary data.</text>
</comment>
<organism evidence="2 3">
    <name type="scientific">SAR86 cluster bacterium</name>
    <dbReference type="NCBI Taxonomy" id="2030880"/>
    <lineage>
        <taxon>Bacteria</taxon>
        <taxon>Pseudomonadati</taxon>
        <taxon>Pseudomonadota</taxon>
        <taxon>Gammaproteobacteria</taxon>
        <taxon>SAR86 cluster</taxon>
    </lineage>
</organism>
<evidence type="ECO:0000313" key="3">
    <source>
        <dbReference type="Proteomes" id="UP000218327"/>
    </source>
</evidence>
<reference evidence="3" key="1">
    <citation type="submission" date="2017-08" db="EMBL/GenBank/DDBJ databases">
        <title>A dynamic microbial community with high functional redundancy inhabits the cold, oxic subseafloor aquifer.</title>
        <authorList>
            <person name="Tully B.J."/>
            <person name="Wheat C.G."/>
            <person name="Glazer B.T."/>
            <person name="Huber J.A."/>
        </authorList>
    </citation>
    <scope>NUCLEOTIDE SEQUENCE [LARGE SCALE GENOMIC DNA]</scope>
</reference>
<feature type="compositionally biased region" description="Low complexity" evidence="1">
    <location>
        <begin position="12"/>
        <end position="21"/>
    </location>
</feature>
<feature type="region of interest" description="Disordered" evidence="1">
    <location>
        <begin position="1"/>
        <end position="96"/>
    </location>
</feature>
<gene>
    <name evidence="2" type="ORF">COA96_16995</name>
</gene>
<dbReference type="Proteomes" id="UP000218327">
    <property type="component" value="Unassembled WGS sequence"/>
</dbReference>
<feature type="compositionally biased region" description="Basic and acidic residues" evidence="1">
    <location>
        <begin position="84"/>
        <end position="96"/>
    </location>
</feature>
<name>A0A2A5AHI1_9GAMM</name>
<evidence type="ECO:0000313" key="2">
    <source>
        <dbReference type="EMBL" id="PCJ18316.1"/>
    </source>
</evidence>
<dbReference type="AlphaFoldDB" id="A0A2A5AHI1"/>